<dbReference type="Pfam" id="PF00225">
    <property type="entry name" value="Kinesin"/>
    <property type="match status" value="1"/>
</dbReference>
<dbReference type="SUPFAM" id="SSF52540">
    <property type="entry name" value="P-loop containing nucleoside triphosphate hydrolases"/>
    <property type="match status" value="1"/>
</dbReference>
<dbReference type="GO" id="GO:0007019">
    <property type="term" value="P:microtubule depolymerization"/>
    <property type="evidence" value="ECO:0007669"/>
    <property type="project" value="TreeGrafter"/>
</dbReference>
<evidence type="ECO:0000256" key="11">
    <source>
        <dbReference type="SAM" id="MobiDB-lite"/>
    </source>
</evidence>
<dbReference type="GO" id="GO:0005874">
    <property type="term" value="C:microtubule"/>
    <property type="evidence" value="ECO:0007669"/>
    <property type="project" value="UniProtKB-KW"/>
</dbReference>
<feature type="region of interest" description="Disordered" evidence="11">
    <location>
        <begin position="487"/>
        <end position="535"/>
    </location>
</feature>
<dbReference type="FunCoup" id="D8TL96">
    <property type="interactions" value="1648"/>
</dbReference>
<keyword evidence="3 10" id="KW-0493">Microtubule</keyword>
<dbReference type="PROSITE" id="PS00411">
    <property type="entry name" value="KINESIN_MOTOR_1"/>
    <property type="match status" value="1"/>
</dbReference>
<protein>
    <recommendedName>
        <fullName evidence="10">Kinesin-like protein</fullName>
    </recommendedName>
</protein>
<dbReference type="GO" id="GO:0005524">
    <property type="term" value="F:ATP binding"/>
    <property type="evidence" value="ECO:0007669"/>
    <property type="project" value="UniProtKB-UniRule"/>
</dbReference>
<comment type="similarity">
    <text evidence="8">Belongs to the TRAFAC class myosin-kinesin ATPase superfamily. Kinesin family. KIN-13 subfamily.</text>
</comment>
<evidence type="ECO:0000256" key="7">
    <source>
        <dbReference type="ARBA" id="ARBA00023212"/>
    </source>
</evidence>
<keyword evidence="4 9" id="KW-0547">Nucleotide-binding</keyword>
<dbReference type="EMBL" id="GL378326">
    <property type="protein sequence ID" value="EFJ51697.1"/>
    <property type="molecule type" value="Genomic_DNA"/>
</dbReference>
<feature type="compositionally biased region" description="Low complexity" evidence="11">
    <location>
        <begin position="524"/>
        <end position="535"/>
    </location>
</feature>
<proteinExistence type="inferred from homology"/>
<dbReference type="InterPro" id="IPR019821">
    <property type="entry name" value="Kinesin_motor_CS"/>
</dbReference>
<dbReference type="Proteomes" id="UP000001058">
    <property type="component" value="Unassembled WGS sequence"/>
</dbReference>
<name>D8TL96_VOLCA</name>
<dbReference type="Gene3D" id="3.40.850.10">
    <property type="entry name" value="Kinesin motor domain"/>
    <property type="match status" value="1"/>
</dbReference>
<dbReference type="GO" id="GO:0007018">
    <property type="term" value="P:microtubule-based movement"/>
    <property type="evidence" value="ECO:0007669"/>
    <property type="project" value="InterPro"/>
</dbReference>
<dbReference type="InterPro" id="IPR027417">
    <property type="entry name" value="P-loop_NTPase"/>
</dbReference>
<keyword evidence="7" id="KW-0206">Cytoskeleton</keyword>
<evidence type="ECO:0000259" key="12">
    <source>
        <dbReference type="PROSITE" id="PS50067"/>
    </source>
</evidence>
<dbReference type="PRINTS" id="PR00380">
    <property type="entry name" value="KINESINHEAVY"/>
</dbReference>
<keyword evidence="14" id="KW-1185">Reference proteome</keyword>
<dbReference type="InterPro" id="IPR027640">
    <property type="entry name" value="Kinesin-like_fam"/>
</dbReference>
<dbReference type="RefSeq" id="XP_002947107.1">
    <property type="nucleotide sequence ID" value="XM_002947061.1"/>
</dbReference>
<feature type="compositionally biased region" description="Basic and acidic residues" evidence="11">
    <location>
        <begin position="491"/>
        <end position="509"/>
    </location>
</feature>
<dbReference type="InterPro" id="IPR036961">
    <property type="entry name" value="Kinesin_motor_dom_sf"/>
</dbReference>
<dbReference type="PROSITE" id="PS50067">
    <property type="entry name" value="KINESIN_MOTOR_2"/>
    <property type="match status" value="1"/>
</dbReference>
<dbReference type="GO" id="GO:0008017">
    <property type="term" value="F:microtubule binding"/>
    <property type="evidence" value="ECO:0007669"/>
    <property type="project" value="InterPro"/>
</dbReference>
<dbReference type="InParanoid" id="D8TL96"/>
<dbReference type="PANTHER" id="PTHR47971">
    <property type="entry name" value="KINESIN-RELATED PROTEIN 6"/>
    <property type="match status" value="1"/>
</dbReference>
<dbReference type="AlphaFoldDB" id="D8TL96"/>
<dbReference type="PANTHER" id="PTHR47971:SF8">
    <property type="entry name" value="KINESIN-LIKE PROTEIN"/>
    <property type="match status" value="1"/>
</dbReference>
<dbReference type="KEGG" id="vcn:VOLCADRAFT_103327"/>
<dbReference type="GO" id="GO:0003777">
    <property type="term" value="F:microtubule motor activity"/>
    <property type="evidence" value="ECO:0007669"/>
    <property type="project" value="InterPro"/>
</dbReference>
<evidence type="ECO:0000256" key="3">
    <source>
        <dbReference type="ARBA" id="ARBA00022701"/>
    </source>
</evidence>
<gene>
    <name evidence="13" type="ORF">VOLCADRAFT_103327</name>
</gene>
<evidence type="ECO:0000313" key="14">
    <source>
        <dbReference type="Proteomes" id="UP000001058"/>
    </source>
</evidence>
<dbReference type="OrthoDB" id="3176171at2759"/>
<keyword evidence="5 9" id="KW-0067">ATP-binding</keyword>
<evidence type="ECO:0000313" key="13">
    <source>
        <dbReference type="EMBL" id="EFJ51697.1"/>
    </source>
</evidence>
<dbReference type="SMART" id="SM00129">
    <property type="entry name" value="KISc"/>
    <property type="match status" value="1"/>
</dbReference>
<dbReference type="GeneID" id="9620208"/>
<dbReference type="eggNOG" id="KOG0246">
    <property type="taxonomic scope" value="Eukaryota"/>
</dbReference>
<feature type="domain" description="Kinesin motor" evidence="12">
    <location>
        <begin position="125"/>
        <end position="458"/>
    </location>
</feature>
<keyword evidence="2" id="KW-0963">Cytoplasm</keyword>
<comment type="subcellular location">
    <subcellularLocation>
        <location evidence="1">Cytoplasm</location>
        <location evidence="1">Cytoskeleton</location>
    </subcellularLocation>
</comment>
<keyword evidence="6 9" id="KW-0505">Motor protein</keyword>
<evidence type="ECO:0000256" key="6">
    <source>
        <dbReference type="ARBA" id="ARBA00023175"/>
    </source>
</evidence>
<evidence type="ECO:0000256" key="8">
    <source>
        <dbReference type="ARBA" id="ARBA00061030"/>
    </source>
</evidence>
<feature type="binding site" evidence="9">
    <location>
        <begin position="216"/>
        <end position="223"/>
    </location>
    <ligand>
        <name>ATP</name>
        <dbReference type="ChEBI" id="CHEBI:30616"/>
    </ligand>
</feature>
<evidence type="ECO:0000256" key="10">
    <source>
        <dbReference type="RuleBase" id="RU000394"/>
    </source>
</evidence>
<reference evidence="13 14" key="1">
    <citation type="journal article" date="2010" name="Science">
        <title>Genomic analysis of organismal complexity in the multicellular green alga Volvox carteri.</title>
        <authorList>
            <person name="Prochnik S.E."/>
            <person name="Umen J."/>
            <person name="Nedelcu A.M."/>
            <person name="Hallmann A."/>
            <person name="Miller S.M."/>
            <person name="Nishii I."/>
            <person name="Ferris P."/>
            <person name="Kuo A."/>
            <person name="Mitros T."/>
            <person name="Fritz-Laylin L.K."/>
            <person name="Hellsten U."/>
            <person name="Chapman J."/>
            <person name="Simakov O."/>
            <person name="Rensing S.A."/>
            <person name="Terry A."/>
            <person name="Pangilinan J."/>
            <person name="Kapitonov V."/>
            <person name="Jurka J."/>
            <person name="Salamov A."/>
            <person name="Shapiro H."/>
            <person name="Schmutz J."/>
            <person name="Grimwood J."/>
            <person name="Lindquist E."/>
            <person name="Lucas S."/>
            <person name="Grigoriev I.V."/>
            <person name="Schmitt R."/>
            <person name="Kirk D."/>
            <person name="Rokhsar D.S."/>
        </authorList>
    </citation>
    <scope>NUCLEOTIDE SEQUENCE [LARGE SCALE GENOMIC DNA]</scope>
    <source>
        <strain evidence="14">f. Nagariensis / Eve</strain>
    </source>
</reference>
<dbReference type="InterPro" id="IPR001752">
    <property type="entry name" value="Kinesin_motor_dom"/>
</dbReference>
<evidence type="ECO:0000256" key="5">
    <source>
        <dbReference type="ARBA" id="ARBA00022840"/>
    </source>
</evidence>
<evidence type="ECO:0000256" key="1">
    <source>
        <dbReference type="ARBA" id="ARBA00004245"/>
    </source>
</evidence>
<dbReference type="CDD" id="cd09541">
    <property type="entry name" value="SAM_KIF24-like"/>
    <property type="match status" value="1"/>
</dbReference>
<dbReference type="FunFam" id="3.40.850.10:FF:000012">
    <property type="entry name" value="Kinesin-like protein"/>
    <property type="match status" value="1"/>
</dbReference>
<sequence length="720" mass="79102">MVSALVVRGLEDAGLKRFIPAFAGISDQAFFGLMMSDYPSHGIVELEDKQKLFRLIKSISAASKASGETPSHPAVEKPNALIDLDENDGDLLADAGVAFQLSPLSNQKAAAPSAGPTSNQDDPPKIRVVVRKRPISKKERERGDEDVVDVLAKSSTVVVNEEKVKVDLTKYVEKHAFKFDEALDEHVSNEAVYQLTVGPLVRTLFRSGRASCFAYGQTGSGKTYTMSPLPIRASADIFSYMAQQQYRDISLCVSCFEIYGNKVFDLLNQRKKLNILEDGKRKVVVVGLKEFTVDDVEGVKALIEESSKQRSTGSTAANSDSSRSHSIMQFALKRAAPIAPGGFRRGEEPPEPKVVGKISFIDLAGSERGADTFDNNRQTRLEGAEINKSLLALKECIRALDSDARHVPFRGSKLTAVLRDSFVGDQARTVMIANISPCSTSVEHTLNTLRYADRVKELRKDKAERTPGGVTPGDEAYYAAVARAAVPEPEPTERDKDRFDHRDRDRGLERFASPPRQQGGRMIGVGAPPGDADGSAAALAERHDELMDSILLEEENLVAFHRAKLEEDMETMRQEMALLQEVDKPGSEIDHYVEQMTALLNIKRQGIQELQGDEDVMLVISPPGKTIIRPAGYGRSTGLLLILLYNWLMVNSVSLHYEHSVLEMAAEVPHRLSCSMELSKDSEEAHGMCVIAINPITSRRHALRAAATSPPLFPRPLARG</sequence>
<evidence type="ECO:0000256" key="9">
    <source>
        <dbReference type="PROSITE-ProRule" id="PRU00283"/>
    </source>
</evidence>
<dbReference type="GO" id="GO:1903338">
    <property type="term" value="P:regulation of cell wall organization or biogenesis"/>
    <property type="evidence" value="ECO:0007669"/>
    <property type="project" value="UniProtKB-ARBA"/>
</dbReference>
<evidence type="ECO:0000256" key="2">
    <source>
        <dbReference type="ARBA" id="ARBA00022490"/>
    </source>
</evidence>
<dbReference type="STRING" id="3068.D8TL96"/>
<organism evidence="14">
    <name type="scientific">Volvox carteri f. nagariensis</name>
    <dbReference type="NCBI Taxonomy" id="3068"/>
    <lineage>
        <taxon>Eukaryota</taxon>
        <taxon>Viridiplantae</taxon>
        <taxon>Chlorophyta</taxon>
        <taxon>core chlorophytes</taxon>
        <taxon>Chlorophyceae</taxon>
        <taxon>CS clade</taxon>
        <taxon>Chlamydomonadales</taxon>
        <taxon>Volvocaceae</taxon>
        <taxon>Volvox</taxon>
    </lineage>
</organism>
<evidence type="ECO:0000256" key="4">
    <source>
        <dbReference type="ARBA" id="ARBA00022741"/>
    </source>
</evidence>
<dbReference type="CDD" id="cd01367">
    <property type="entry name" value="KISc_KIF2_like"/>
    <property type="match status" value="1"/>
</dbReference>
<accession>D8TL96</accession>